<organism evidence="2 3">
    <name type="scientific">Aerophototrophica crusticola</name>
    <dbReference type="NCBI Taxonomy" id="1709002"/>
    <lineage>
        <taxon>Bacteria</taxon>
        <taxon>Pseudomonadati</taxon>
        <taxon>Pseudomonadota</taxon>
        <taxon>Alphaproteobacteria</taxon>
        <taxon>Rhodospirillales</taxon>
        <taxon>Rhodospirillaceae</taxon>
        <taxon>Aerophototrophica</taxon>
    </lineage>
</organism>
<keyword evidence="3" id="KW-1185">Reference proteome</keyword>
<dbReference type="SUPFAM" id="SSF82657">
    <property type="entry name" value="BolA-like"/>
    <property type="match status" value="1"/>
</dbReference>
<dbReference type="Pfam" id="PF01722">
    <property type="entry name" value="BolA"/>
    <property type="match status" value="1"/>
</dbReference>
<reference evidence="2" key="1">
    <citation type="submission" date="2020-04" db="EMBL/GenBank/DDBJ databases">
        <title>A desert anoxygenic phototrophic bacterium fixes CO2 using RubisCO under aerobic conditions.</title>
        <authorList>
            <person name="Tang K."/>
        </authorList>
    </citation>
    <scope>NUCLEOTIDE SEQUENCE [LARGE SCALE GENOMIC DNA]</scope>
    <source>
        <strain evidence="2">MIMtkB3</strain>
    </source>
</reference>
<gene>
    <name evidence="2" type="ORF">HHL28_15475</name>
</gene>
<evidence type="ECO:0000313" key="3">
    <source>
        <dbReference type="Proteomes" id="UP000501891"/>
    </source>
</evidence>
<dbReference type="Gene3D" id="3.30.300.90">
    <property type="entry name" value="BolA-like"/>
    <property type="match status" value="1"/>
</dbReference>
<dbReference type="InterPro" id="IPR002634">
    <property type="entry name" value="BolA"/>
</dbReference>
<comment type="similarity">
    <text evidence="1">Belongs to the BolA/IbaG family.</text>
</comment>
<evidence type="ECO:0000313" key="2">
    <source>
        <dbReference type="EMBL" id="QJE74291.1"/>
    </source>
</evidence>
<dbReference type="AlphaFoldDB" id="A0A858RAA8"/>
<dbReference type="PANTHER" id="PTHR46230">
    <property type="match status" value="1"/>
</dbReference>
<dbReference type="PANTHER" id="PTHR46230:SF7">
    <property type="entry name" value="BOLA-LIKE PROTEIN 1"/>
    <property type="match status" value="1"/>
</dbReference>
<dbReference type="EMBL" id="CP051775">
    <property type="protein sequence ID" value="QJE74291.1"/>
    <property type="molecule type" value="Genomic_DNA"/>
</dbReference>
<dbReference type="KEGG" id="acru:HHL28_15475"/>
<proteinExistence type="inferred from homology"/>
<name>A0A858RAA8_9PROT</name>
<protein>
    <submittedName>
        <fullName evidence="2">BolA family transcriptional regulator</fullName>
    </submittedName>
</protein>
<dbReference type="Proteomes" id="UP000501891">
    <property type="component" value="Chromosome"/>
</dbReference>
<dbReference type="PIRSF" id="PIRSF003113">
    <property type="entry name" value="BolA"/>
    <property type="match status" value="1"/>
</dbReference>
<evidence type="ECO:0000256" key="1">
    <source>
        <dbReference type="RuleBase" id="RU003860"/>
    </source>
</evidence>
<sequence length="93" mass="10347">MEYATRIQTKLTQALAPTRLRVKDVSHRHAGHAGARPEGETHFDVEVVSAAFEGLNRVARQRLVYDTLRDELAERVHALALKTLTPTEDSAQG</sequence>
<dbReference type="InterPro" id="IPR036065">
    <property type="entry name" value="BolA-like_sf"/>
</dbReference>
<accession>A0A858RAA8</accession>
<dbReference type="GO" id="GO:0016226">
    <property type="term" value="P:iron-sulfur cluster assembly"/>
    <property type="evidence" value="ECO:0007669"/>
    <property type="project" value="TreeGrafter"/>
</dbReference>